<dbReference type="OrthoDB" id="400673at2"/>
<proteinExistence type="predicted"/>
<feature type="transmembrane region" description="Helical" evidence="1">
    <location>
        <begin position="121"/>
        <end position="139"/>
    </location>
</feature>
<keyword evidence="1" id="KW-0812">Transmembrane</keyword>
<name>A0A449AEH0_9BACT</name>
<keyword evidence="3" id="KW-1185">Reference proteome</keyword>
<feature type="transmembrane region" description="Helical" evidence="1">
    <location>
        <begin position="20"/>
        <end position="45"/>
    </location>
</feature>
<feature type="transmembrane region" description="Helical" evidence="1">
    <location>
        <begin position="363"/>
        <end position="380"/>
    </location>
</feature>
<evidence type="ECO:0000313" key="2">
    <source>
        <dbReference type="EMBL" id="VEU63388.1"/>
    </source>
</evidence>
<evidence type="ECO:0000313" key="3">
    <source>
        <dbReference type="Proteomes" id="UP000289952"/>
    </source>
</evidence>
<reference evidence="2 3" key="1">
    <citation type="submission" date="2019-01" db="EMBL/GenBank/DDBJ databases">
        <authorList>
            <consortium name="Pathogen Informatics"/>
        </authorList>
    </citation>
    <scope>NUCLEOTIDE SEQUENCE [LARGE SCALE GENOMIC DNA]</scope>
    <source>
        <strain evidence="2 3">NCTC10118</strain>
    </source>
</reference>
<feature type="transmembrane region" description="Helical" evidence="1">
    <location>
        <begin position="169"/>
        <end position="187"/>
    </location>
</feature>
<feature type="transmembrane region" description="Helical" evidence="1">
    <location>
        <begin position="242"/>
        <end position="260"/>
    </location>
</feature>
<dbReference type="Proteomes" id="UP000289952">
    <property type="component" value="Chromosome"/>
</dbReference>
<keyword evidence="1" id="KW-0472">Membrane</keyword>
<keyword evidence="1" id="KW-1133">Transmembrane helix</keyword>
<feature type="transmembrane region" description="Helical" evidence="1">
    <location>
        <begin position="321"/>
        <end position="343"/>
    </location>
</feature>
<accession>A0A449AEH0</accession>
<feature type="transmembrane region" description="Helical" evidence="1">
    <location>
        <begin position="294"/>
        <end position="315"/>
    </location>
</feature>
<dbReference type="RefSeq" id="WP_129621570.1">
    <property type="nucleotide sequence ID" value="NZ_LR214972.1"/>
</dbReference>
<evidence type="ECO:0000256" key="1">
    <source>
        <dbReference type="SAM" id="Phobius"/>
    </source>
</evidence>
<feature type="transmembrane region" description="Helical" evidence="1">
    <location>
        <begin position="199"/>
        <end position="222"/>
    </location>
</feature>
<dbReference type="AlphaFoldDB" id="A0A449AEH0"/>
<gene>
    <name evidence="2" type="ORF">NCTC10118_00441</name>
</gene>
<protein>
    <submittedName>
        <fullName evidence="2">Uncharacterized protein</fullName>
    </submittedName>
</protein>
<dbReference type="EMBL" id="LR214972">
    <property type="protein sequence ID" value="VEU63388.1"/>
    <property type="molecule type" value="Genomic_DNA"/>
</dbReference>
<sequence>MFKKLQFRNNILNRKNYRLLFIITFLTIVKDFFLLLAVFASGFLFNVIHHDSYESILDHPEGYYAFNDSNNLEIVVSFSYTGFYIIIFFILTFIAFCFRIRLFFTIKTDQNFMFLNLSRKLYRTLLFLLPHTAIPKIFIKSYFINRTFTTTQLIRKWRISNGVSESLQLFWIISITLFLTGLVKLPIEIIKNRELSQYSLSILSLSYIFSFLWALLFFPMIYIASHSAELYNEIRVKEQINWWQAGFIFLFPIIFVKAWFNVSKLSKELKTKDPEHANIDLNKRTFYVESIIKSVWHIFILLLIFISIVLISVSISTKSVLNLSISLFGWTLTAIATYLVYFVPRYVSNFVLIKKSNKVKIKALYILDIFVPVISIYNVLQYRKTKEFLV</sequence>
<organism evidence="2 3">
    <name type="scientific">Mycoplasmopsis bovirhinis</name>
    <dbReference type="NCBI Taxonomy" id="29553"/>
    <lineage>
        <taxon>Bacteria</taxon>
        <taxon>Bacillati</taxon>
        <taxon>Mycoplasmatota</taxon>
        <taxon>Mycoplasmoidales</taxon>
        <taxon>Metamycoplasmataceae</taxon>
        <taxon>Mycoplasmopsis</taxon>
    </lineage>
</organism>
<feature type="transmembrane region" description="Helical" evidence="1">
    <location>
        <begin position="78"/>
        <end position="100"/>
    </location>
</feature>